<dbReference type="Pfam" id="PF05217">
    <property type="entry name" value="SAXO1-2"/>
    <property type="match status" value="1"/>
</dbReference>
<comment type="similarity">
    <text evidence="1">Belongs to the FAM154 family.</text>
</comment>
<dbReference type="Proteomes" id="UP000699462">
    <property type="component" value="Unassembled WGS sequence"/>
</dbReference>
<feature type="region of interest" description="Disordered" evidence="2">
    <location>
        <begin position="688"/>
        <end position="725"/>
    </location>
</feature>
<organism evidence="3 4">
    <name type="scientific">Paragonimus westermani</name>
    <dbReference type="NCBI Taxonomy" id="34504"/>
    <lineage>
        <taxon>Eukaryota</taxon>
        <taxon>Metazoa</taxon>
        <taxon>Spiralia</taxon>
        <taxon>Lophotrochozoa</taxon>
        <taxon>Platyhelminthes</taxon>
        <taxon>Trematoda</taxon>
        <taxon>Digenea</taxon>
        <taxon>Plagiorchiida</taxon>
        <taxon>Troglotremata</taxon>
        <taxon>Troglotrematidae</taxon>
        <taxon>Paragonimus</taxon>
    </lineage>
</organism>
<dbReference type="AlphaFoldDB" id="A0A8T0D7K7"/>
<reference evidence="3 4" key="1">
    <citation type="submission" date="2019-07" db="EMBL/GenBank/DDBJ databases">
        <title>Annotation for the trematode Paragonimus westermani.</title>
        <authorList>
            <person name="Choi Y.-J."/>
        </authorList>
    </citation>
    <scope>NUCLEOTIDE SEQUENCE [LARGE SCALE GENOMIC DNA]</scope>
    <source>
        <strain evidence="3">180907_Pwestermani</strain>
    </source>
</reference>
<feature type="compositionally biased region" description="Polar residues" evidence="2">
    <location>
        <begin position="691"/>
        <end position="706"/>
    </location>
</feature>
<evidence type="ECO:0000256" key="1">
    <source>
        <dbReference type="ARBA" id="ARBA00008738"/>
    </source>
</evidence>
<accession>A0A8T0D7K7</accession>
<dbReference type="GO" id="GO:0005814">
    <property type="term" value="C:centriole"/>
    <property type="evidence" value="ECO:0007669"/>
    <property type="project" value="TreeGrafter"/>
</dbReference>
<keyword evidence="4" id="KW-1185">Reference proteome</keyword>
<dbReference type="EMBL" id="JTDF01010576">
    <property type="protein sequence ID" value="KAF8563820.1"/>
    <property type="molecule type" value="Genomic_DNA"/>
</dbReference>
<feature type="region of interest" description="Disordered" evidence="2">
    <location>
        <begin position="269"/>
        <end position="309"/>
    </location>
</feature>
<dbReference type="PANTHER" id="PTHR31516">
    <property type="entry name" value="STABILIZER OF AXONEMAL MICROTUBULES 2"/>
    <property type="match status" value="1"/>
</dbReference>
<dbReference type="OrthoDB" id="365640at2759"/>
<sequence length="751" mass="86400">MKNENEQSKEVSRKKDNWISPSARELPKLDNEMIKNPPPEYDEGFVEPYVIDVLEPKSWALDLPTDFSPEHPQKPSTEVSDQTSVTQHKPQAKSGSIYQSDYVAHRLTKSDIIVPHSQYKPPNGPLNSTTVYQENYQQKPLEINRPVYPKNELHLTLQKEPSFSTYQCDYQPRPTTGKIDPVHPKSQYEPPSGSIESKTTYNTAYLPYEIKPTVPIKLETVQEGPAATTEYQTSHQADYQSLYVKPTKLCKPNEYLMTSSEPFVKYTTHPIDFSPRDPSPVNPPYRPRDQESFLKGSHTETSSYRREFPARETNKVASFKPPNFYRPPYEPMSDQTVYRSDYSPREEKLKQRCAENDSFPYPTVANGHAVYHLNAPHIQQDSTSGGFGLSRQMVKSGLEIDGNQSYYRDQPHRPVDDYKEPTYSRLHPDCYSSHTPQNVENAANIRPLRKSDQSAGSLLEFSAYDSHFTPKESNSRVRFKMNVPQEGRLVQKRETQEQTVELGNGTPSYYYSLGKAERMKLEEIRQKHAIYRNHQNTEPDVDSVSPTTANVADKTSDYPPVFYSPVNVSKMSRRRPKEVLHSSPNADTPNLLVNYSGRPLNQLTDDQRLSERSGYNEVCRPRYARTQHADQDHAWDQSAISNDNNHQSISPQAFKIHMNSDTTYRTDYKQWIPPGKNGISYHYQSLKRQKNNNPSSDLQKNQNNSLKETESFELPPIKLHSERRYTDDKATRKFLSLMTSQHSERLPEVTA</sequence>
<dbReference type="GO" id="GO:0036064">
    <property type="term" value="C:ciliary basal body"/>
    <property type="evidence" value="ECO:0007669"/>
    <property type="project" value="TreeGrafter"/>
</dbReference>
<name>A0A8T0D7K7_9TREM</name>
<evidence type="ECO:0000256" key="2">
    <source>
        <dbReference type="SAM" id="MobiDB-lite"/>
    </source>
</evidence>
<feature type="region of interest" description="Disordered" evidence="2">
    <location>
        <begin position="62"/>
        <end position="100"/>
    </location>
</feature>
<dbReference type="GO" id="GO:0005879">
    <property type="term" value="C:axonemal microtubule"/>
    <property type="evidence" value="ECO:0007669"/>
    <property type="project" value="TreeGrafter"/>
</dbReference>
<feature type="region of interest" description="Disordered" evidence="2">
    <location>
        <begin position="1"/>
        <end position="43"/>
    </location>
</feature>
<evidence type="ECO:0000313" key="4">
    <source>
        <dbReference type="Proteomes" id="UP000699462"/>
    </source>
</evidence>
<comment type="caution">
    <text evidence="3">The sequence shown here is derived from an EMBL/GenBank/DDBJ whole genome shotgun (WGS) entry which is preliminary data.</text>
</comment>
<feature type="compositionally biased region" description="Polar residues" evidence="2">
    <location>
        <begin position="74"/>
        <end position="99"/>
    </location>
</feature>
<protein>
    <submittedName>
        <fullName evidence="3">Uncharacterized protein</fullName>
    </submittedName>
</protein>
<gene>
    <name evidence="3" type="ORF">P879_10700</name>
</gene>
<dbReference type="PANTHER" id="PTHR31516:SF17">
    <property type="entry name" value="STABILIZER OF AXONEMAL MICROTUBULES 2"/>
    <property type="match status" value="1"/>
</dbReference>
<dbReference type="InterPro" id="IPR033336">
    <property type="entry name" value="SAXO1/2"/>
</dbReference>
<dbReference type="GO" id="GO:0008017">
    <property type="term" value="F:microtubule binding"/>
    <property type="evidence" value="ECO:0007669"/>
    <property type="project" value="InterPro"/>
</dbReference>
<proteinExistence type="inferred from homology"/>
<evidence type="ECO:0000313" key="3">
    <source>
        <dbReference type="EMBL" id="KAF8563820.1"/>
    </source>
</evidence>
<feature type="region of interest" description="Disordered" evidence="2">
    <location>
        <begin position="170"/>
        <end position="196"/>
    </location>
</feature>
<dbReference type="GO" id="GO:0036126">
    <property type="term" value="C:sperm flagellum"/>
    <property type="evidence" value="ECO:0007669"/>
    <property type="project" value="TreeGrafter"/>
</dbReference>
<feature type="compositionally biased region" description="Basic and acidic residues" evidence="2">
    <location>
        <begin position="1"/>
        <end position="17"/>
    </location>
</feature>